<protein>
    <recommendedName>
        <fullName evidence="3">Transposase</fullName>
    </recommendedName>
</protein>
<evidence type="ECO:0000313" key="2">
    <source>
        <dbReference type="Proteomes" id="UP000003374"/>
    </source>
</evidence>
<reference evidence="1 2" key="1">
    <citation type="submission" date="2006-02" db="EMBL/GenBank/DDBJ databases">
        <authorList>
            <person name="Waterbury J."/>
            <person name="Ferriera S."/>
            <person name="Johnson J."/>
            <person name="Kravitz S."/>
            <person name="Halpern A."/>
            <person name="Remington K."/>
            <person name="Beeson K."/>
            <person name="Tran B."/>
            <person name="Rogers Y.-H."/>
            <person name="Friedman R."/>
            <person name="Venter J.C."/>
        </authorList>
    </citation>
    <scope>NUCLEOTIDE SEQUENCE [LARGE SCALE GENOMIC DNA]</scope>
    <source>
        <strain evidence="1 2">Nb-231</strain>
    </source>
</reference>
<dbReference type="STRING" id="314278.NB231_08292"/>
<dbReference type="eggNOG" id="COG3385">
    <property type="taxonomic scope" value="Bacteria"/>
</dbReference>
<accession>A4BT87</accession>
<proteinExistence type="predicted"/>
<dbReference type="EMBL" id="AAOF01000012">
    <property type="protein sequence ID" value="EAR21155.1"/>
    <property type="molecule type" value="Genomic_DNA"/>
</dbReference>
<dbReference type="OrthoDB" id="9815173at2"/>
<dbReference type="HOGENOM" id="CLU_1990291_0_0_6"/>
<sequence>MRATALPTSDLVKSYLRLLCQGKSDFEAIEAYRGEPFFRTALGLRDVPSAARLRQRLDALAYAEALEAIDELSERLLAHAKALGTGHVPLDIDVFVMDNSAICKEGVSLTYAGVDGYAPIGGLPR</sequence>
<keyword evidence="2" id="KW-1185">Reference proteome</keyword>
<dbReference type="Proteomes" id="UP000003374">
    <property type="component" value="Unassembled WGS sequence"/>
</dbReference>
<organism evidence="1 2">
    <name type="scientific">Nitrococcus mobilis Nb-231</name>
    <dbReference type="NCBI Taxonomy" id="314278"/>
    <lineage>
        <taxon>Bacteria</taxon>
        <taxon>Pseudomonadati</taxon>
        <taxon>Pseudomonadota</taxon>
        <taxon>Gammaproteobacteria</taxon>
        <taxon>Chromatiales</taxon>
        <taxon>Ectothiorhodospiraceae</taxon>
        <taxon>Nitrococcus</taxon>
    </lineage>
</organism>
<dbReference type="RefSeq" id="WP_005001400.1">
    <property type="nucleotide sequence ID" value="NZ_CH672427.1"/>
</dbReference>
<name>A4BT87_9GAMM</name>
<dbReference type="AlphaFoldDB" id="A4BT87"/>
<evidence type="ECO:0000313" key="1">
    <source>
        <dbReference type="EMBL" id="EAR21155.1"/>
    </source>
</evidence>
<comment type="caution">
    <text evidence="1">The sequence shown here is derived from an EMBL/GenBank/DDBJ whole genome shotgun (WGS) entry which is preliminary data.</text>
</comment>
<gene>
    <name evidence="1" type="ORF">NB231_08292</name>
</gene>
<evidence type="ECO:0008006" key="3">
    <source>
        <dbReference type="Google" id="ProtNLM"/>
    </source>
</evidence>